<reference evidence="2" key="1">
    <citation type="journal article" date="2023" name="G3 (Bethesda)">
        <title>A reference genome for the long-term kleptoplast-retaining sea slug Elysia crispata morphotype clarki.</title>
        <authorList>
            <person name="Eastman K.E."/>
            <person name="Pendleton A.L."/>
            <person name="Shaikh M.A."/>
            <person name="Suttiyut T."/>
            <person name="Ogas R."/>
            <person name="Tomko P."/>
            <person name="Gavelis G."/>
            <person name="Widhalm J.R."/>
            <person name="Wisecaver J.H."/>
        </authorList>
    </citation>
    <scope>NUCLEOTIDE SEQUENCE</scope>
    <source>
        <strain evidence="2">ECLA1</strain>
    </source>
</reference>
<evidence type="ECO:0000256" key="1">
    <source>
        <dbReference type="SAM" id="MobiDB-lite"/>
    </source>
</evidence>
<feature type="region of interest" description="Disordered" evidence="1">
    <location>
        <begin position="53"/>
        <end position="84"/>
    </location>
</feature>
<comment type="caution">
    <text evidence="2">The sequence shown here is derived from an EMBL/GenBank/DDBJ whole genome shotgun (WGS) entry which is preliminary data.</text>
</comment>
<organism evidence="2 3">
    <name type="scientific">Elysia crispata</name>
    <name type="common">lettuce slug</name>
    <dbReference type="NCBI Taxonomy" id="231223"/>
    <lineage>
        <taxon>Eukaryota</taxon>
        <taxon>Metazoa</taxon>
        <taxon>Spiralia</taxon>
        <taxon>Lophotrochozoa</taxon>
        <taxon>Mollusca</taxon>
        <taxon>Gastropoda</taxon>
        <taxon>Heterobranchia</taxon>
        <taxon>Euthyneura</taxon>
        <taxon>Panpulmonata</taxon>
        <taxon>Sacoglossa</taxon>
        <taxon>Placobranchoidea</taxon>
        <taxon>Plakobranchidae</taxon>
        <taxon>Elysia</taxon>
    </lineage>
</organism>
<name>A0AAE0YY53_9GAST</name>
<gene>
    <name evidence="2" type="ORF">RRG08_020161</name>
</gene>
<protein>
    <submittedName>
        <fullName evidence="2">Uncharacterized protein</fullName>
    </submittedName>
</protein>
<evidence type="ECO:0000313" key="3">
    <source>
        <dbReference type="Proteomes" id="UP001283361"/>
    </source>
</evidence>
<sequence>MKVSSVLATWTGRFRSASARKISLHAPGEIGQYDKVNGFTLCQLFLGNLPHKELTGQASSSPSPDGRSGLENTMTKISLMETVL</sequence>
<dbReference type="EMBL" id="JAWDGP010005145">
    <property type="protein sequence ID" value="KAK3759260.1"/>
    <property type="molecule type" value="Genomic_DNA"/>
</dbReference>
<evidence type="ECO:0000313" key="2">
    <source>
        <dbReference type="EMBL" id="KAK3759260.1"/>
    </source>
</evidence>
<dbReference type="AlphaFoldDB" id="A0AAE0YY53"/>
<dbReference type="Proteomes" id="UP001283361">
    <property type="component" value="Unassembled WGS sequence"/>
</dbReference>
<proteinExistence type="predicted"/>
<keyword evidence="3" id="KW-1185">Reference proteome</keyword>
<accession>A0AAE0YY53</accession>